<keyword evidence="2" id="KW-1185">Reference proteome</keyword>
<name>A0ABN3M5I0_9ACTN</name>
<evidence type="ECO:0000313" key="2">
    <source>
        <dbReference type="Proteomes" id="UP001501721"/>
    </source>
</evidence>
<dbReference type="Proteomes" id="UP001501721">
    <property type="component" value="Unassembled WGS sequence"/>
</dbReference>
<dbReference type="EMBL" id="BAAATL010000025">
    <property type="protein sequence ID" value="GAA2495754.1"/>
    <property type="molecule type" value="Genomic_DNA"/>
</dbReference>
<organism evidence="1 2">
    <name type="scientific">Streptomyces graminearus</name>
    <dbReference type="NCBI Taxonomy" id="284030"/>
    <lineage>
        <taxon>Bacteria</taxon>
        <taxon>Bacillati</taxon>
        <taxon>Actinomycetota</taxon>
        <taxon>Actinomycetes</taxon>
        <taxon>Kitasatosporales</taxon>
        <taxon>Streptomycetaceae</taxon>
        <taxon>Streptomyces</taxon>
    </lineage>
</organism>
<proteinExistence type="predicted"/>
<accession>A0ABN3M5I0</accession>
<protein>
    <submittedName>
        <fullName evidence="1">Uncharacterized protein</fullName>
    </submittedName>
</protein>
<comment type="caution">
    <text evidence="1">The sequence shown here is derived from an EMBL/GenBank/DDBJ whole genome shotgun (WGS) entry which is preliminary data.</text>
</comment>
<evidence type="ECO:0000313" key="1">
    <source>
        <dbReference type="EMBL" id="GAA2495754.1"/>
    </source>
</evidence>
<gene>
    <name evidence="1" type="ORF">GCM10010422_49400</name>
</gene>
<reference evidence="1 2" key="1">
    <citation type="journal article" date="2019" name="Int. J. Syst. Evol. Microbiol.">
        <title>The Global Catalogue of Microorganisms (GCM) 10K type strain sequencing project: providing services to taxonomists for standard genome sequencing and annotation.</title>
        <authorList>
            <consortium name="The Broad Institute Genomics Platform"/>
            <consortium name="The Broad Institute Genome Sequencing Center for Infectious Disease"/>
            <person name="Wu L."/>
            <person name="Ma J."/>
        </authorList>
    </citation>
    <scope>NUCLEOTIDE SEQUENCE [LARGE SCALE GENOMIC DNA]</scope>
    <source>
        <strain evidence="1 2">JCM 6923</strain>
    </source>
</reference>
<sequence length="54" mass="5980">MQAKADRNIARPSCRIPPRGACSPWIEVPDNVVVGARPAQEARWPALCRADREP</sequence>